<keyword evidence="3" id="KW-0547">Nucleotide-binding</keyword>
<evidence type="ECO:0000313" key="11">
    <source>
        <dbReference type="Proteomes" id="UP000006742"/>
    </source>
</evidence>
<evidence type="ECO:0000259" key="9">
    <source>
        <dbReference type="SMART" id="SM01003"/>
    </source>
</evidence>
<dbReference type="CDD" id="cd05304">
    <property type="entry name" value="Rubrum_tdh"/>
    <property type="match status" value="1"/>
</dbReference>
<evidence type="ECO:0000256" key="3">
    <source>
        <dbReference type="ARBA" id="ARBA00022741"/>
    </source>
</evidence>
<comment type="catalytic activity">
    <reaction evidence="7">
        <text>NAD(+) + NADPH + H(+)(in) = NADH + NADP(+) + H(+)(out)</text>
        <dbReference type="Rhea" id="RHEA:47992"/>
        <dbReference type="ChEBI" id="CHEBI:15378"/>
        <dbReference type="ChEBI" id="CHEBI:57540"/>
        <dbReference type="ChEBI" id="CHEBI:57783"/>
        <dbReference type="ChEBI" id="CHEBI:57945"/>
        <dbReference type="ChEBI" id="CHEBI:58349"/>
        <dbReference type="EC" id="7.1.1.1"/>
    </reaction>
</comment>
<keyword evidence="11" id="KW-1185">Reference proteome</keyword>
<dbReference type="SUPFAM" id="SSF52283">
    <property type="entry name" value="Formate/glycerate dehydrogenase catalytic domain-like"/>
    <property type="match status" value="1"/>
</dbReference>
<dbReference type="EC" id="7.1.1.1" evidence="2"/>
<evidence type="ECO:0000313" key="10">
    <source>
        <dbReference type="EMBL" id="ADI66546.1"/>
    </source>
</evidence>
<protein>
    <recommendedName>
        <fullName evidence="2">proton-translocating NAD(P)(+) transhydrogenase</fullName>
        <ecNumber evidence="2">7.1.1.1</ecNumber>
    </recommendedName>
</protein>
<dbReference type="GO" id="GO:0006740">
    <property type="term" value="P:NADPH regeneration"/>
    <property type="evidence" value="ECO:0007669"/>
    <property type="project" value="TreeGrafter"/>
</dbReference>
<name>D6ZIJ7_MOBCV</name>
<dbReference type="GO" id="GO:0008750">
    <property type="term" value="F:proton-translocating NAD(P)+ transhydrogenase activity"/>
    <property type="evidence" value="ECO:0007669"/>
    <property type="project" value="UniProtKB-EC"/>
</dbReference>
<keyword evidence="6" id="KW-0520">NAD</keyword>
<dbReference type="AlphaFoldDB" id="D6ZIJ7"/>
<dbReference type="Pfam" id="PF01262">
    <property type="entry name" value="AlaDh_PNT_C"/>
    <property type="match status" value="1"/>
</dbReference>
<dbReference type="PANTHER" id="PTHR10160">
    <property type="entry name" value="NAD(P) TRANSHYDROGENASE"/>
    <property type="match status" value="1"/>
</dbReference>
<keyword evidence="5" id="KW-1278">Translocase</keyword>
<accession>D6ZIJ7</accession>
<dbReference type="SMART" id="SM01003">
    <property type="entry name" value="AlaDh_PNT_N"/>
    <property type="match status" value="1"/>
</dbReference>
<organism evidence="10 11">
    <name type="scientific">Mobiluncus curtisii (strain ATCC 43063 / DSM 2711 / V125)</name>
    <name type="common">Falcivibrio vaginalis</name>
    <dbReference type="NCBI Taxonomy" id="548479"/>
    <lineage>
        <taxon>Bacteria</taxon>
        <taxon>Bacillati</taxon>
        <taxon>Actinomycetota</taxon>
        <taxon>Actinomycetes</taxon>
        <taxon>Actinomycetales</taxon>
        <taxon>Actinomycetaceae</taxon>
        <taxon>Mobiluncus</taxon>
    </lineage>
</organism>
<dbReference type="Gene3D" id="3.40.50.720">
    <property type="entry name" value="NAD(P)-binding Rossmann-like Domain"/>
    <property type="match status" value="2"/>
</dbReference>
<dbReference type="GO" id="GO:0005886">
    <property type="term" value="C:plasma membrane"/>
    <property type="evidence" value="ECO:0007669"/>
    <property type="project" value="TreeGrafter"/>
</dbReference>
<evidence type="ECO:0000259" key="8">
    <source>
        <dbReference type="SMART" id="SM01002"/>
    </source>
</evidence>
<evidence type="ECO:0000256" key="1">
    <source>
        <dbReference type="ARBA" id="ARBA00003943"/>
    </source>
</evidence>
<evidence type="ECO:0000256" key="6">
    <source>
        <dbReference type="ARBA" id="ARBA00023027"/>
    </source>
</evidence>
<dbReference type="KEGG" id="mcu:HMPREF0573_10227"/>
<dbReference type="Proteomes" id="UP000006742">
    <property type="component" value="Chromosome"/>
</dbReference>
<keyword evidence="4" id="KW-0521">NADP</keyword>
<dbReference type="PANTHER" id="PTHR10160:SF19">
    <property type="entry name" value="PROTON-TRANSLOCATING NAD(P)(+) TRANSHYDROGENASE"/>
    <property type="match status" value="1"/>
</dbReference>
<feature type="domain" description="Alanine dehydrogenase/pyridine nucleotide transhydrogenase NAD(H)-binding" evidence="8">
    <location>
        <begin position="170"/>
        <end position="335"/>
    </location>
</feature>
<feature type="domain" description="Alanine dehydrogenase/pyridine nucleotide transhydrogenase N-terminal" evidence="9">
    <location>
        <begin position="18"/>
        <end position="161"/>
    </location>
</feature>
<comment type="function">
    <text evidence="1">The transhydrogenation between NADH and NADP is coupled to respiration and ATP hydrolysis and functions as a proton pump across the membrane.</text>
</comment>
<reference evidence="11" key="1">
    <citation type="submission" date="2010-03" db="EMBL/GenBank/DDBJ databases">
        <title>Complete sequence of Mobiluncus curtisii ATCC 43063.</title>
        <authorList>
            <person name="Muzny D."/>
            <person name="Qin X."/>
            <person name="Deng J."/>
            <person name="Jiang H."/>
            <person name="Liu Y."/>
            <person name="Qu J."/>
            <person name="Song X.-Z."/>
            <person name="Zhang L."/>
            <person name="Thornton R."/>
            <person name="Coyle M."/>
            <person name="Francisco L."/>
            <person name="Jackson L."/>
            <person name="Javaid M."/>
            <person name="Korchina V."/>
            <person name="Kovar C."/>
            <person name="Mata R."/>
            <person name="Mathew T."/>
            <person name="Ngo R."/>
            <person name="Nguyen L."/>
            <person name="Nguyen N."/>
            <person name="Okwuonu G."/>
            <person name="Ongeri F."/>
            <person name="Pham C."/>
            <person name="Simmons D."/>
            <person name="Wilczek-Boney K."/>
            <person name="Hale W."/>
            <person name="Jakkamsetti A."/>
            <person name="Pham P."/>
            <person name="Ruth R."/>
            <person name="San Lucas F."/>
            <person name="Warren J."/>
            <person name="Zhang J."/>
            <person name="Zhao Z."/>
            <person name="Zhou C."/>
            <person name="Zhu D."/>
            <person name="Lee S."/>
            <person name="Bess C."/>
            <person name="Blankenburg K."/>
            <person name="Forbes L."/>
            <person name="Fu Q."/>
            <person name="Gubbala S."/>
            <person name="Hirani K."/>
            <person name="Jayaseelan J.C."/>
            <person name="Lara F."/>
            <person name="Munidasa M."/>
            <person name="Palculict T."/>
            <person name="Patil S."/>
            <person name="Pu L.-L."/>
            <person name="Saada N."/>
            <person name="Tang L."/>
            <person name="Weissenberger G."/>
            <person name="Zhu Y."/>
            <person name="Hemphill L."/>
            <person name="Shang Y."/>
            <person name="Youmans B."/>
            <person name="Ayvaz T."/>
            <person name="Ross M."/>
            <person name="Santibanez J."/>
            <person name="Aqrawi P."/>
            <person name="Gross S."/>
            <person name="Joshi V."/>
            <person name="Fowler G."/>
            <person name="Nazareth L."/>
            <person name="Reid J."/>
            <person name="Worley K."/>
            <person name="Petrosino J."/>
            <person name="Highlander S."/>
            <person name="Gibbs R."/>
            <person name="Gibbs R."/>
        </authorList>
    </citation>
    <scope>NUCLEOTIDE SEQUENCE [LARGE SCALE GENOMIC DNA]</scope>
    <source>
        <strain evidence="11">ATCC 43063 / DSM 2711 / V125</strain>
    </source>
</reference>
<evidence type="ECO:0000256" key="2">
    <source>
        <dbReference type="ARBA" id="ARBA00012943"/>
    </source>
</evidence>
<dbReference type="InterPro" id="IPR007886">
    <property type="entry name" value="AlaDH/PNT_N"/>
</dbReference>
<dbReference type="GO" id="GO:0050661">
    <property type="term" value="F:NADP binding"/>
    <property type="evidence" value="ECO:0007669"/>
    <property type="project" value="TreeGrafter"/>
</dbReference>
<proteinExistence type="predicted"/>
<dbReference type="STRING" id="548479.HMPREF0573_10227"/>
<dbReference type="SMART" id="SM01002">
    <property type="entry name" value="AlaDh_PNT_C"/>
    <property type="match status" value="1"/>
</dbReference>
<sequence>MSCVYNEVFAEGFKMIIGVPKEIMNGEDRVAATPETVADMVGKGLTVLVETGAGEGSFFHDPEYVSAGAEMVSDPEEIYQRADLILKVKEPLFNEAKGRSEVSMMHKGQYLITFIHPAAPPNHEMVKEMAAQGVISLTLDGVPRISRAQNLDALTSMSTCAGYKGILLAANYQPSFMPLIHSAIGRIDPLKVLVVGVGVGGLQALATAKRLGAVVYAADIRPMASEQATSLGAKPVELGVDPEKAIGEGGYAQALPEDELVKERAALAQVIPDMDIIFASALVPGHLAPRLITEDMVKTMKPGSVIVDISIDQGGNCEITPPGKVEVKHHVTLVGIKNIPGMLPKSSTFMFAKNIANFVDFLVKDGQIVLDRSDEIIAKTLTTIDGEIVHVGAREAMGLA</sequence>
<evidence type="ECO:0000256" key="7">
    <source>
        <dbReference type="ARBA" id="ARBA00048202"/>
    </source>
</evidence>
<dbReference type="eggNOG" id="COG3288">
    <property type="taxonomic scope" value="Bacteria"/>
</dbReference>
<evidence type="ECO:0000256" key="5">
    <source>
        <dbReference type="ARBA" id="ARBA00022967"/>
    </source>
</evidence>
<gene>
    <name evidence="10" type="ordered locus">HMPREF0573_10227</name>
</gene>
<dbReference type="Pfam" id="PF05222">
    <property type="entry name" value="AlaDh_PNT_N"/>
    <property type="match status" value="1"/>
</dbReference>
<dbReference type="InterPro" id="IPR007698">
    <property type="entry name" value="AlaDH/PNT_NAD(H)-bd"/>
</dbReference>
<dbReference type="HOGENOM" id="CLU_003376_2_1_11"/>
<dbReference type="EMBL" id="CP001992">
    <property type="protein sequence ID" value="ADI66546.1"/>
    <property type="molecule type" value="Genomic_DNA"/>
</dbReference>
<dbReference type="SUPFAM" id="SSF51735">
    <property type="entry name" value="NAD(P)-binding Rossmann-fold domains"/>
    <property type="match status" value="1"/>
</dbReference>
<evidence type="ECO:0000256" key="4">
    <source>
        <dbReference type="ARBA" id="ARBA00022857"/>
    </source>
</evidence>
<dbReference type="InterPro" id="IPR036291">
    <property type="entry name" value="NAD(P)-bd_dom_sf"/>
</dbReference>